<dbReference type="EMBL" id="BSST01000001">
    <property type="protein sequence ID" value="GLX80220.1"/>
    <property type="molecule type" value="Genomic_DNA"/>
</dbReference>
<organism evidence="4 6">
    <name type="scientific">Thalassotalea insulae</name>
    <dbReference type="NCBI Taxonomy" id="2056778"/>
    <lineage>
        <taxon>Bacteria</taxon>
        <taxon>Pseudomonadati</taxon>
        <taxon>Pseudomonadota</taxon>
        <taxon>Gammaproteobacteria</taxon>
        <taxon>Alteromonadales</taxon>
        <taxon>Colwelliaceae</taxon>
        <taxon>Thalassotalea</taxon>
    </lineage>
</organism>
<reference evidence="4 6" key="1">
    <citation type="submission" date="2023-03" db="EMBL/GenBank/DDBJ databases">
        <title>Draft genome sequence of Thalassotalea insulae KCTC 62186T.</title>
        <authorList>
            <person name="Sawabe T."/>
        </authorList>
    </citation>
    <scope>NUCLEOTIDE SEQUENCE [LARGE SCALE GENOMIC DNA]</scope>
    <source>
        <strain evidence="4 6">KCTC 62186</strain>
    </source>
</reference>
<keyword evidence="6" id="KW-1185">Reference proteome</keyword>
<accession>A0ABQ6GPX8</accession>
<dbReference type="EMBL" id="BSST01000001">
    <property type="protein sequence ID" value="GLX76726.1"/>
    <property type="molecule type" value="Genomic_DNA"/>
</dbReference>
<comment type="caution">
    <text evidence="4">The sequence shown here is derived from an EMBL/GenBank/DDBJ whole genome shotgun (WGS) entry which is preliminary data.</text>
</comment>
<proteinExistence type="predicted"/>
<name>A0ABQ6GPX8_9GAMM</name>
<evidence type="ECO:0000313" key="5">
    <source>
        <dbReference type="EMBL" id="GLX80220.1"/>
    </source>
</evidence>
<evidence type="ECO:0000313" key="4">
    <source>
        <dbReference type="EMBL" id="GLX76726.1"/>
    </source>
</evidence>
<evidence type="ECO:0000313" key="6">
    <source>
        <dbReference type="Proteomes" id="UP001157186"/>
    </source>
</evidence>
<sequence length="104" mass="11531">MKIWKLCALLYIPLSGVSFAQSDIEIALTNLGDCLNEIATKELESGKSNPVLATALLTSVYKNIGHDEGSIKNVEDKYLKLYRKANDSCSKQIAEVKRLLKEKS</sequence>
<dbReference type="EMBL" id="BSST01000001">
    <property type="protein sequence ID" value="GLX76693.1"/>
    <property type="molecule type" value="Genomic_DNA"/>
</dbReference>
<dbReference type="Proteomes" id="UP001157186">
    <property type="component" value="Unassembled WGS sequence"/>
</dbReference>
<dbReference type="EMBL" id="BSST01000001">
    <property type="protein sequence ID" value="GLX76710.1"/>
    <property type="molecule type" value="Genomic_DNA"/>
</dbReference>
<keyword evidence="1" id="KW-0732">Signal</keyword>
<evidence type="ECO:0000313" key="2">
    <source>
        <dbReference type="EMBL" id="GLX76693.1"/>
    </source>
</evidence>
<gene>
    <name evidence="2" type="ORF">tinsulaeT_00330</name>
    <name evidence="3" type="ORF">tinsulaeT_00500</name>
    <name evidence="4" type="ORF">tinsulaeT_00660</name>
    <name evidence="5" type="ORF">tinsulaeT_35600</name>
</gene>
<feature type="signal peptide" evidence="1">
    <location>
        <begin position="1"/>
        <end position="20"/>
    </location>
</feature>
<feature type="chain" id="PRO_5045029986" evidence="1">
    <location>
        <begin position="21"/>
        <end position="104"/>
    </location>
</feature>
<evidence type="ECO:0000313" key="3">
    <source>
        <dbReference type="EMBL" id="GLX76710.1"/>
    </source>
</evidence>
<evidence type="ECO:0000256" key="1">
    <source>
        <dbReference type="SAM" id="SignalP"/>
    </source>
</evidence>
<protein>
    <submittedName>
        <fullName evidence="4">Uncharacterized protein</fullName>
    </submittedName>
</protein>